<gene>
    <name evidence="2" type="ORF">CWE10_01885</name>
</gene>
<organism evidence="2 3">
    <name type="scientific">Symbiobacterium thermophilum</name>
    <dbReference type="NCBI Taxonomy" id="2734"/>
    <lineage>
        <taxon>Bacteria</taxon>
        <taxon>Bacillati</taxon>
        <taxon>Bacillota</taxon>
        <taxon>Clostridia</taxon>
        <taxon>Eubacteriales</taxon>
        <taxon>Symbiobacteriaceae</taxon>
        <taxon>Symbiobacterium</taxon>
    </lineage>
</organism>
<name>A0A953I7C7_SYMTR</name>
<proteinExistence type="predicted"/>
<comment type="caution">
    <text evidence="2">The sequence shown here is derived from an EMBL/GenBank/DDBJ whole genome shotgun (WGS) entry which is preliminary data.</text>
</comment>
<protein>
    <submittedName>
        <fullName evidence="2">Uncharacterized protein</fullName>
    </submittedName>
</protein>
<feature type="region of interest" description="Disordered" evidence="1">
    <location>
        <begin position="50"/>
        <end position="73"/>
    </location>
</feature>
<evidence type="ECO:0000313" key="3">
    <source>
        <dbReference type="Proteomes" id="UP000732377"/>
    </source>
</evidence>
<dbReference type="AlphaFoldDB" id="A0A953I7C7"/>
<sequence>METLRLLLLLQFAALLYLIYRVHRLEQLVNGRIRTTPRLTQRSGRAGKVVPLLRDDIPPGPFSPGTPDRDDRS</sequence>
<evidence type="ECO:0000256" key="1">
    <source>
        <dbReference type="SAM" id="MobiDB-lite"/>
    </source>
</evidence>
<evidence type="ECO:0000313" key="2">
    <source>
        <dbReference type="EMBL" id="MBY6274961.1"/>
    </source>
</evidence>
<accession>A0A953I7C7</accession>
<reference evidence="2" key="1">
    <citation type="submission" date="2017-11" db="EMBL/GenBank/DDBJ databases">
        <title>Three new genomes from thermophilic consortium.</title>
        <authorList>
            <person name="Quaggio R."/>
            <person name="Amgarten D."/>
            <person name="Setubal J.C."/>
        </authorList>
    </citation>
    <scope>NUCLEOTIDE SEQUENCE</scope>
    <source>
        <strain evidence="2">ZCTH01-B2</strain>
    </source>
</reference>
<dbReference type="Proteomes" id="UP000732377">
    <property type="component" value="Unassembled WGS sequence"/>
</dbReference>
<dbReference type="EMBL" id="PIUK01000008">
    <property type="protein sequence ID" value="MBY6274961.1"/>
    <property type="molecule type" value="Genomic_DNA"/>
</dbReference>
<dbReference type="RefSeq" id="WP_273377654.1">
    <property type="nucleotide sequence ID" value="NZ_PIUK01000008.1"/>
</dbReference>